<dbReference type="AlphaFoldDB" id="A0A7X4GXL8"/>
<evidence type="ECO:0000313" key="2">
    <source>
        <dbReference type="EMBL" id="MYM70924.1"/>
    </source>
</evidence>
<sequence length="105" mass="11600">MTSAKQSPTPHPSRTVPIPGTLESIKGYPDKLKIYRMAACSFWQVRFFDGKSTIKRSTGQTDKRAAITSAISFYEKLLINKHNGVAVAQALALPWRASQKNPHSA</sequence>
<proteinExistence type="predicted"/>
<feature type="region of interest" description="Disordered" evidence="1">
    <location>
        <begin position="1"/>
        <end position="22"/>
    </location>
</feature>
<accession>A0A7X4GXL8</accession>
<name>A0A7X4GXL8_9BURK</name>
<dbReference type="RefSeq" id="WP_161048755.1">
    <property type="nucleotide sequence ID" value="NZ_WWCR01000001.1"/>
</dbReference>
<dbReference type="Proteomes" id="UP000469734">
    <property type="component" value="Unassembled WGS sequence"/>
</dbReference>
<reference evidence="2 3" key="1">
    <citation type="submission" date="2019-12" db="EMBL/GenBank/DDBJ databases">
        <title>Novel species isolated from a subtropical stream in China.</title>
        <authorList>
            <person name="Lu H."/>
        </authorList>
    </citation>
    <scope>NUCLEOTIDE SEQUENCE [LARGE SCALE GENOMIC DNA]</scope>
    <source>
        <strain evidence="2 3">FT134W</strain>
    </source>
</reference>
<evidence type="ECO:0000256" key="1">
    <source>
        <dbReference type="SAM" id="MobiDB-lite"/>
    </source>
</evidence>
<organism evidence="2 3">
    <name type="scientific">Duganella margarita</name>
    <dbReference type="NCBI Taxonomy" id="2692170"/>
    <lineage>
        <taxon>Bacteria</taxon>
        <taxon>Pseudomonadati</taxon>
        <taxon>Pseudomonadota</taxon>
        <taxon>Betaproteobacteria</taxon>
        <taxon>Burkholderiales</taxon>
        <taxon>Oxalobacteraceae</taxon>
        <taxon>Telluria group</taxon>
        <taxon>Duganella</taxon>
    </lineage>
</organism>
<dbReference type="EMBL" id="WWCR01000001">
    <property type="protein sequence ID" value="MYM70924.1"/>
    <property type="molecule type" value="Genomic_DNA"/>
</dbReference>
<evidence type="ECO:0000313" key="3">
    <source>
        <dbReference type="Proteomes" id="UP000469734"/>
    </source>
</evidence>
<gene>
    <name evidence="2" type="ORF">GTP56_01765</name>
</gene>
<protein>
    <submittedName>
        <fullName evidence="2">Uncharacterized protein</fullName>
    </submittedName>
</protein>
<comment type="caution">
    <text evidence="2">The sequence shown here is derived from an EMBL/GenBank/DDBJ whole genome shotgun (WGS) entry which is preliminary data.</text>
</comment>